<name>S7QJ78_GLOTA</name>
<keyword evidence="2" id="KW-1185">Reference proteome</keyword>
<dbReference type="Proteomes" id="UP000030669">
    <property type="component" value="Unassembled WGS sequence"/>
</dbReference>
<feature type="non-terminal residue" evidence="1">
    <location>
        <position position="1"/>
    </location>
</feature>
<dbReference type="HOGENOM" id="CLU_2475031_0_0_1"/>
<protein>
    <submittedName>
        <fullName evidence="1">Uncharacterized protein</fullName>
    </submittedName>
</protein>
<dbReference type="RefSeq" id="XP_007861644.1">
    <property type="nucleotide sequence ID" value="XM_007863453.1"/>
</dbReference>
<dbReference type="KEGG" id="gtr:GLOTRDRAFT_24616"/>
<gene>
    <name evidence="1" type="ORF">GLOTRDRAFT_24616</name>
</gene>
<reference evidence="1 2" key="1">
    <citation type="journal article" date="2012" name="Science">
        <title>The Paleozoic origin of enzymatic lignin decomposition reconstructed from 31 fungal genomes.</title>
        <authorList>
            <person name="Floudas D."/>
            <person name="Binder M."/>
            <person name="Riley R."/>
            <person name="Barry K."/>
            <person name="Blanchette R.A."/>
            <person name="Henrissat B."/>
            <person name="Martinez A.T."/>
            <person name="Otillar R."/>
            <person name="Spatafora J.W."/>
            <person name="Yadav J.S."/>
            <person name="Aerts A."/>
            <person name="Benoit I."/>
            <person name="Boyd A."/>
            <person name="Carlson A."/>
            <person name="Copeland A."/>
            <person name="Coutinho P.M."/>
            <person name="de Vries R.P."/>
            <person name="Ferreira P."/>
            <person name="Findley K."/>
            <person name="Foster B."/>
            <person name="Gaskell J."/>
            <person name="Glotzer D."/>
            <person name="Gorecki P."/>
            <person name="Heitman J."/>
            <person name="Hesse C."/>
            <person name="Hori C."/>
            <person name="Igarashi K."/>
            <person name="Jurgens J.A."/>
            <person name="Kallen N."/>
            <person name="Kersten P."/>
            <person name="Kohler A."/>
            <person name="Kuees U."/>
            <person name="Kumar T.K.A."/>
            <person name="Kuo A."/>
            <person name="LaButti K."/>
            <person name="Larrondo L.F."/>
            <person name="Lindquist E."/>
            <person name="Ling A."/>
            <person name="Lombard V."/>
            <person name="Lucas S."/>
            <person name="Lundell T."/>
            <person name="Martin R."/>
            <person name="McLaughlin D.J."/>
            <person name="Morgenstern I."/>
            <person name="Morin E."/>
            <person name="Murat C."/>
            <person name="Nagy L.G."/>
            <person name="Nolan M."/>
            <person name="Ohm R.A."/>
            <person name="Patyshakuliyeva A."/>
            <person name="Rokas A."/>
            <person name="Ruiz-Duenas F.J."/>
            <person name="Sabat G."/>
            <person name="Salamov A."/>
            <person name="Samejima M."/>
            <person name="Schmutz J."/>
            <person name="Slot J.C."/>
            <person name="St John F."/>
            <person name="Stenlid J."/>
            <person name="Sun H."/>
            <person name="Sun S."/>
            <person name="Syed K."/>
            <person name="Tsang A."/>
            <person name="Wiebenga A."/>
            <person name="Young D."/>
            <person name="Pisabarro A."/>
            <person name="Eastwood D.C."/>
            <person name="Martin F."/>
            <person name="Cullen D."/>
            <person name="Grigoriev I.V."/>
            <person name="Hibbett D.S."/>
        </authorList>
    </citation>
    <scope>NUCLEOTIDE SEQUENCE [LARGE SCALE GENOMIC DNA]</scope>
    <source>
        <strain evidence="1 2">ATCC 11539</strain>
    </source>
</reference>
<proteinExistence type="predicted"/>
<dbReference type="eggNOG" id="ENOG502S3TP">
    <property type="taxonomic scope" value="Eukaryota"/>
</dbReference>
<dbReference type="OrthoDB" id="5584028at2759"/>
<dbReference type="PANTHER" id="PTHR37852">
    <property type="entry name" value="YALI0B21208P"/>
    <property type="match status" value="1"/>
</dbReference>
<feature type="non-terminal residue" evidence="1">
    <location>
        <position position="90"/>
    </location>
</feature>
<dbReference type="EMBL" id="KB469297">
    <property type="protein sequence ID" value="EPQ59393.1"/>
    <property type="molecule type" value="Genomic_DNA"/>
</dbReference>
<evidence type="ECO:0000313" key="2">
    <source>
        <dbReference type="Proteomes" id="UP000030669"/>
    </source>
</evidence>
<dbReference type="OMA" id="TKNYRRM"/>
<dbReference type="STRING" id="670483.S7QJ78"/>
<dbReference type="GeneID" id="19305140"/>
<dbReference type="AlphaFoldDB" id="S7QJ78"/>
<dbReference type="PANTHER" id="PTHR37852:SF1">
    <property type="entry name" value="HIG1 DOMAIN-CONTAINING PROTEIN"/>
    <property type="match status" value="1"/>
</dbReference>
<accession>S7QJ78</accession>
<evidence type="ECO:0000313" key="1">
    <source>
        <dbReference type="EMBL" id="EPQ59393.1"/>
    </source>
</evidence>
<organism evidence="1 2">
    <name type="scientific">Gloeophyllum trabeum (strain ATCC 11539 / FP-39264 / Madison 617)</name>
    <name type="common">Brown rot fungus</name>
    <dbReference type="NCBI Taxonomy" id="670483"/>
    <lineage>
        <taxon>Eukaryota</taxon>
        <taxon>Fungi</taxon>
        <taxon>Dikarya</taxon>
        <taxon>Basidiomycota</taxon>
        <taxon>Agaricomycotina</taxon>
        <taxon>Agaricomycetes</taxon>
        <taxon>Gloeophyllales</taxon>
        <taxon>Gloeophyllaceae</taxon>
        <taxon>Gloeophyllum</taxon>
    </lineage>
</organism>
<sequence>RQIHLNIPSRLYTLPGLSFLLGTMIGVQRGGRTASLRFLAENAHRPPRTVRGWYFYQKTKNYKVLWGALKEGGRIGTRLGLMTLGWAGTE</sequence>